<dbReference type="InterPro" id="IPR027417">
    <property type="entry name" value="P-loop_NTPase"/>
</dbReference>
<dbReference type="SUPFAM" id="SSF52540">
    <property type="entry name" value="P-loop containing nucleoside triphosphate hydrolases"/>
    <property type="match status" value="1"/>
</dbReference>
<protein>
    <submittedName>
        <fullName evidence="2">Nicotinamide-nucleotide adenylyltransferase, NadR type</fullName>
    </submittedName>
</protein>
<dbReference type="STRING" id="758820.SAMN00777080_0935"/>
<dbReference type="GO" id="GO:0016779">
    <property type="term" value="F:nucleotidyltransferase activity"/>
    <property type="evidence" value="ECO:0007669"/>
    <property type="project" value="UniProtKB-KW"/>
</dbReference>
<dbReference type="AlphaFoldDB" id="A0A1W2H1M3"/>
<dbReference type="Pfam" id="PF13521">
    <property type="entry name" value="AAA_28"/>
    <property type="match status" value="1"/>
</dbReference>
<keyword evidence="2" id="KW-0808">Transferase</keyword>
<keyword evidence="2" id="KW-0548">Nucleotidyltransferase</keyword>
<dbReference type="EMBL" id="LT838813">
    <property type="protein sequence ID" value="SMD42386.1"/>
    <property type="molecule type" value="Genomic_DNA"/>
</dbReference>
<name>A0A1W2H1M3_9BACT</name>
<organism evidence="2 3">
    <name type="scientific">Aquiflexum balticum DSM 16537</name>
    <dbReference type="NCBI Taxonomy" id="758820"/>
    <lineage>
        <taxon>Bacteria</taxon>
        <taxon>Pseudomonadati</taxon>
        <taxon>Bacteroidota</taxon>
        <taxon>Cytophagia</taxon>
        <taxon>Cytophagales</taxon>
        <taxon>Cyclobacteriaceae</taxon>
        <taxon>Aquiflexum</taxon>
    </lineage>
</organism>
<dbReference type="Gene3D" id="3.40.50.300">
    <property type="entry name" value="P-loop containing nucleotide triphosphate hydrolases"/>
    <property type="match status" value="1"/>
</dbReference>
<evidence type="ECO:0000313" key="2">
    <source>
        <dbReference type="EMBL" id="SMD42386.1"/>
    </source>
</evidence>
<dbReference type="OrthoDB" id="9151999at2"/>
<dbReference type="PANTHER" id="PTHR37512:SF1">
    <property type="entry name" value="NADR_TTD14 AAA DOMAIN-CONTAINING PROTEIN"/>
    <property type="match status" value="1"/>
</dbReference>
<proteinExistence type="predicted"/>
<dbReference type="PANTHER" id="PTHR37512">
    <property type="entry name" value="TRIFUNCTIONAL NAD BIOSYNTHESIS/REGULATOR PROTEIN NADR"/>
    <property type="match status" value="1"/>
</dbReference>
<accession>A0A1W2H1M3</accession>
<keyword evidence="3" id="KW-1185">Reference proteome</keyword>
<reference evidence="3" key="1">
    <citation type="submission" date="2017-04" db="EMBL/GenBank/DDBJ databases">
        <authorList>
            <person name="Varghese N."/>
            <person name="Submissions S."/>
        </authorList>
    </citation>
    <scope>NUCLEOTIDE SEQUENCE [LARGE SCALE GENOMIC DNA]</scope>
    <source>
        <strain evidence="3">DSM 16537</strain>
    </source>
</reference>
<dbReference type="Proteomes" id="UP000192333">
    <property type="component" value="Chromosome I"/>
</dbReference>
<sequence>MPHKIVVIGPESTGKSTLSKSLAEYFNCPWVPEYARNYLEKLEGQYTFDDLLEIAKGQIREEETAIKKTENLLICDTDLHVIKVWSQHKFGKVHSWVEQQITDRKYDLYLLTDIDIPWENDPQREHPEPKQREYFLEIYRNLVIDSGIPYQVISGSLEERRKKSIEFIEEKIPLFN</sequence>
<evidence type="ECO:0000259" key="1">
    <source>
        <dbReference type="Pfam" id="PF13521"/>
    </source>
</evidence>
<feature type="domain" description="NadR/Ttd14 AAA" evidence="1">
    <location>
        <begin position="4"/>
        <end position="160"/>
    </location>
</feature>
<evidence type="ECO:0000313" key="3">
    <source>
        <dbReference type="Proteomes" id="UP000192333"/>
    </source>
</evidence>
<dbReference type="RefSeq" id="WP_084119193.1">
    <property type="nucleotide sequence ID" value="NZ_LT838813.1"/>
</dbReference>
<dbReference type="InterPro" id="IPR052735">
    <property type="entry name" value="NAD_biosynth-regulator"/>
</dbReference>
<gene>
    <name evidence="2" type="ORF">SAMN00777080_0935</name>
</gene>
<dbReference type="InterPro" id="IPR038727">
    <property type="entry name" value="NadR/Ttd14_AAA_dom"/>
</dbReference>